<evidence type="ECO:0000256" key="2">
    <source>
        <dbReference type="ARBA" id="ARBA00022448"/>
    </source>
</evidence>
<protein>
    <recommendedName>
        <fullName evidence="6 7">Thioredoxin</fullName>
    </recommendedName>
</protein>
<dbReference type="EMBL" id="FNHU01000001">
    <property type="protein sequence ID" value="SDM32507.1"/>
    <property type="molecule type" value="Genomic_DNA"/>
</dbReference>
<evidence type="ECO:0000313" key="12">
    <source>
        <dbReference type="Proteomes" id="UP000199671"/>
    </source>
</evidence>
<dbReference type="InterPro" id="IPR036249">
    <property type="entry name" value="Thioredoxin-like_sf"/>
</dbReference>
<evidence type="ECO:0000256" key="5">
    <source>
        <dbReference type="ARBA" id="ARBA00023284"/>
    </source>
</evidence>
<name>A0A1G9SB02_9ACTO</name>
<accession>A0A1G9SB02</accession>
<feature type="active site" description="Nucleophile" evidence="8">
    <location>
        <position position="35"/>
    </location>
</feature>
<dbReference type="InterPro" id="IPR005746">
    <property type="entry name" value="Thioredoxin"/>
</dbReference>
<gene>
    <name evidence="11" type="ORF">SAMN04487766_101373</name>
</gene>
<organism evidence="11 12">
    <name type="scientific">Actinomyces ruminicola</name>
    <dbReference type="NCBI Taxonomy" id="332524"/>
    <lineage>
        <taxon>Bacteria</taxon>
        <taxon>Bacillati</taxon>
        <taxon>Actinomycetota</taxon>
        <taxon>Actinomycetes</taxon>
        <taxon>Actinomycetales</taxon>
        <taxon>Actinomycetaceae</taxon>
        <taxon>Actinomyces</taxon>
    </lineage>
</organism>
<evidence type="ECO:0000256" key="4">
    <source>
        <dbReference type="ARBA" id="ARBA00023157"/>
    </source>
</evidence>
<keyword evidence="4 9" id="KW-1015">Disulfide bond</keyword>
<reference evidence="11 12" key="1">
    <citation type="submission" date="2016-10" db="EMBL/GenBank/DDBJ databases">
        <authorList>
            <person name="de Groot N.N."/>
        </authorList>
    </citation>
    <scope>NUCLEOTIDE SEQUENCE [LARGE SCALE GENOMIC DNA]</scope>
    <source>
        <strain evidence="11 12">KPR-7B</strain>
    </source>
</reference>
<keyword evidence="5 9" id="KW-0676">Redox-active center</keyword>
<evidence type="ECO:0000256" key="7">
    <source>
        <dbReference type="PIRNR" id="PIRNR000077"/>
    </source>
</evidence>
<feature type="site" description="Contributes to redox potential value" evidence="8">
    <location>
        <position position="34"/>
    </location>
</feature>
<dbReference type="GO" id="GO:0015035">
    <property type="term" value="F:protein-disulfide reductase activity"/>
    <property type="evidence" value="ECO:0007669"/>
    <property type="project" value="UniProtKB-UniRule"/>
</dbReference>
<proteinExistence type="inferred from homology"/>
<dbReference type="InterPro" id="IPR013766">
    <property type="entry name" value="Thioredoxin_domain"/>
</dbReference>
<dbReference type="PRINTS" id="PR00421">
    <property type="entry name" value="THIOREDOXIN"/>
</dbReference>
<dbReference type="Proteomes" id="UP000199671">
    <property type="component" value="Unassembled WGS sequence"/>
</dbReference>
<dbReference type="NCBIfam" id="TIGR01068">
    <property type="entry name" value="thioredoxin"/>
    <property type="match status" value="1"/>
</dbReference>
<dbReference type="FunFam" id="3.40.30.10:FF:000001">
    <property type="entry name" value="Thioredoxin"/>
    <property type="match status" value="1"/>
</dbReference>
<evidence type="ECO:0000256" key="3">
    <source>
        <dbReference type="ARBA" id="ARBA00022982"/>
    </source>
</evidence>
<dbReference type="PROSITE" id="PS00194">
    <property type="entry name" value="THIOREDOXIN_1"/>
    <property type="match status" value="1"/>
</dbReference>
<dbReference type="OrthoDB" id="9790390at2"/>
<dbReference type="PANTHER" id="PTHR45663:SF11">
    <property type="entry name" value="GEO12009P1"/>
    <property type="match status" value="1"/>
</dbReference>
<dbReference type="SUPFAM" id="SSF52833">
    <property type="entry name" value="Thioredoxin-like"/>
    <property type="match status" value="1"/>
</dbReference>
<evidence type="ECO:0000313" key="11">
    <source>
        <dbReference type="EMBL" id="SDM32507.1"/>
    </source>
</evidence>
<dbReference type="GO" id="GO:0005829">
    <property type="term" value="C:cytosol"/>
    <property type="evidence" value="ECO:0007669"/>
    <property type="project" value="TreeGrafter"/>
</dbReference>
<feature type="domain" description="Thioredoxin" evidence="10">
    <location>
        <begin position="1"/>
        <end position="108"/>
    </location>
</feature>
<feature type="site" description="Deprotonates C-terminal active site Cys" evidence="8">
    <location>
        <position position="26"/>
    </location>
</feature>
<dbReference type="PROSITE" id="PS51352">
    <property type="entry name" value="THIOREDOXIN_2"/>
    <property type="match status" value="1"/>
</dbReference>
<evidence type="ECO:0000256" key="6">
    <source>
        <dbReference type="NCBIfam" id="TIGR01068"/>
    </source>
</evidence>
<sequence length="108" mass="11528">MSDTLAVTDATFEAEVMQSDIPVVIDFWAEWCGPCRQMAPVVDEVAAELGGRAKFVKVDVDANPATARSFGVRSIPTFAVVSGGEVVHQFAGSRPKASFKAQLEKVIA</sequence>
<evidence type="ECO:0000256" key="9">
    <source>
        <dbReference type="PIRSR" id="PIRSR000077-4"/>
    </source>
</evidence>
<keyword evidence="2" id="KW-0813">Transport</keyword>
<dbReference type="GO" id="GO:0045454">
    <property type="term" value="P:cell redox homeostasis"/>
    <property type="evidence" value="ECO:0007669"/>
    <property type="project" value="TreeGrafter"/>
</dbReference>
<feature type="disulfide bond" description="Redox-active" evidence="9">
    <location>
        <begin position="32"/>
        <end position="35"/>
    </location>
</feature>
<feature type="active site" description="Nucleophile" evidence="8">
    <location>
        <position position="32"/>
    </location>
</feature>
<evidence type="ECO:0000256" key="1">
    <source>
        <dbReference type="ARBA" id="ARBA00008987"/>
    </source>
</evidence>
<dbReference type="PIRSF" id="PIRSF000077">
    <property type="entry name" value="Thioredoxin"/>
    <property type="match status" value="1"/>
</dbReference>
<feature type="site" description="Contributes to redox potential value" evidence="8">
    <location>
        <position position="33"/>
    </location>
</feature>
<dbReference type="Pfam" id="PF00085">
    <property type="entry name" value="Thioredoxin"/>
    <property type="match status" value="1"/>
</dbReference>
<dbReference type="InterPro" id="IPR017937">
    <property type="entry name" value="Thioredoxin_CS"/>
</dbReference>
<dbReference type="AlphaFoldDB" id="A0A1G9SB02"/>
<evidence type="ECO:0000259" key="10">
    <source>
        <dbReference type="PROSITE" id="PS51352"/>
    </source>
</evidence>
<dbReference type="PANTHER" id="PTHR45663">
    <property type="entry name" value="GEO12009P1"/>
    <property type="match status" value="1"/>
</dbReference>
<comment type="similarity">
    <text evidence="1 7">Belongs to the thioredoxin family.</text>
</comment>
<keyword evidence="3" id="KW-0249">Electron transport</keyword>
<evidence type="ECO:0000256" key="8">
    <source>
        <dbReference type="PIRSR" id="PIRSR000077-1"/>
    </source>
</evidence>
<dbReference type="CDD" id="cd02947">
    <property type="entry name" value="TRX_family"/>
    <property type="match status" value="1"/>
</dbReference>
<dbReference type="RefSeq" id="WP_092607369.1">
    <property type="nucleotide sequence ID" value="NZ_FNHU01000001.1"/>
</dbReference>
<dbReference type="Gene3D" id="3.40.30.10">
    <property type="entry name" value="Glutaredoxin"/>
    <property type="match status" value="1"/>
</dbReference>